<dbReference type="Gene3D" id="2.60.40.1120">
    <property type="entry name" value="Carboxypeptidase-like, regulatory domain"/>
    <property type="match status" value="1"/>
</dbReference>
<feature type="region of interest" description="Disordered" evidence="1">
    <location>
        <begin position="51"/>
        <end position="81"/>
    </location>
</feature>
<feature type="domain" description="SLH" evidence="2">
    <location>
        <begin position="2082"/>
        <end position="2149"/>
    </location>
</feature>
<sequence length="2285" mass="246158">MSRTTRERSRRGAIMPQKRRRHSRPLAKIGASALSLLLVASMWPGIGFADDVQAGSGEPENAQQEAAPSEPSPLGKVAIPENSFGYDSQISLASQNEGEEGASTTGEGNASADGSAQAAGEGVASEAGVTPEEADPIIPKGDTGIGPNPFKAEANAQPVANFPNYEKYDETSYPGLNATLWKTSTGCEGIKKWAGTLIEDNGYWDQPGWSFECGWSAPDPPHPAEVYGRVEHGYSNTVDGTEQDVVFAEGDAGLTSLDLSAVFDGSYDVYMSYGAFEYNQIESLTIPSFVKSLGESSFKQDGTFPRLSSLTFETDAQGNGIEEIGYGAFQSCGTLAGQEMIALPSSLKYLDGGAFSYCGALNVRLDNSDIRFGDKSSDGETPGCPFDEGTTIYAYKYKSDGTESDPYRLSQSHSGNIYHYVWIDKVAIEGAIELPAGVSAQDIAITLEQGETTPITLNDDGTFLCNSALQAVEAVVSIRIPGYYEATFGRSASLMQGAWNLGTISADTFKEVPATRSFTLSITQKTGQKDEYGNDTLAAITDQSKLSYTLKRNGVNLTCGENGDYEIQGGRLVLSEALAGETGILDQLSLEIVPDDSLKLSSAVAEYDAELGGFKATLPSWGDVAITTNASFIGRSHVMVFDGIDENSRCVFDDYSSVSWQSSQTGPSWIAQTGKLKQGTYTIVAFKPTDTEFSAPKLRSIDGLGVPYAQTTVEVNDDETTHVELGVPDFDMQYALAKMGIKSASTKVPTSAIVVGLETIVEVNFEIEEWAGARISLDISSSDYSSASASAAFKDGGQAYVDSQQECLYIDIPQEVTSDTLYIALTPEKEKSYSIPVSLSNNGRTTHIGNLFFQALGTYVQVQGDCVALTGNIATAYAAPYSDVELFIGGQSVGMGTTNSLGRANISFDIPEDTASGLLHGDNVKIEIAAGESTNYTNCAYRPAAQIWSFKITNKGETQNRITEGKENDEYLTVRHQLLSSQCAYWTFDVTVKTNGQDINAEKMLMMYVECADGNTVLVPLNLKSSSGDEIRFAGEYVDEAYLNFLDTYSGSSIAATSELEQAGVFIPESYHFSSFSLSYKANLDDLDDEDYQKRIKERAEQEASERQAYLTAIQEEYMKNGGNSEAEAIAEQTDAMLGAIVDTLKSRDDANSAEVQAAIADIEALRPNFQDITGRLFEPTEDDWIPNIEKRFYTGEFVSLETPSLPSDEDIAAWAEALGTTEEELKADLIQFDQAMTQDAAIARETQRTFSRAIDNMSEKLGVGKPSESGSPYTFMDDNLENHLNGSLTVSDSDTTKGDLIFSSTQGRFTGEMFVTDSQRNGTGGKTPGIFTGFSTRVTETAPEGVSASPGTRGISLEGKPGDNTRVSSYTADFDANHEHHDGAVVDALWGAGLNVIGAGLDEISQPAGEWAASKLVGKVLPNQLFLSRHIVNWNPIINKINTYSNLNLARIEAQTTASAASISQQIQGSISAIALAGNIVGMNRTTDSWCSSMSELGDIESDIEQINSWILYYKQVNPCDSDCTRCLNALFAERDAAEKYRDYVKAEDDHNWFDIKTNLWSSFLNAAASACSISSYSAGTGKVAGVMNKGFVALDVTSTSVHLYRAPWMDAAKNEYLEAKAYRESVCKSTKKKIQDEKEEIARLRSLIDWDRFYGSKIIIDPSGIVYEGVTSNTVEGATATIYHADDAQGTGAAPWNATDYEQVSPQVTRADGCFQWNVPTGYYQVRVTKDGYTAAQTEWLRVLPIRTGLEIPLVSTAAPEVSAVRAYPDRVELEFSQYMKTSSKVSIDGLGDAVRDTTWSGVETSPEGVELANMLTIYLSEPLEEGATITLTLQGAESYNGQMLGGQSGWTQDLTVAKHPAKLFANYENAISVQSGETANVVVNVAYADGSPVEMQGVTVTIGSDSIATLSGAQAGSREIHLTTDAEGKATFLLTGDLPGLTQLAISADGTPLSKTLDVRTTSEEGQPTRPTAEIASFTFGPTSPKENSATVPMGSMLILSTPTEGASIYYTTNDTCPCKPEGSRKLYTGPIPVNSSAKYRIAAYKDGMSFDNYSERLNLTLTVVNSGPVTPPTPDPPDVPVFPDVDYSEWYGDAVTFIASKGLITGYTDGPQAGLFGIGDTLTRAQFATILWRNACPDEYATYDPTTAVDTTGIEGSASGMYYTAAANWAVREGIITGFEQPDGTFDFAADKPVSFEQMTTIIARTYASLNDPAAEGDLSAFVDGDEASEWSFRALAWAHGRGLVTGYDEPDGKYLRPGEPVKRERAAMVLMRAFQLGIMG</sequence>
<dbReference type="OrthoDB" id="9801455at2"/>
<organism evidence="3 4">
    <name type="scientific">Ellagibacter isourolithinifaciens</name>
    <dbReference type="NCBI Taxonomy" id="2137581"/>
    <lineage>
        <taxon>Bacteria</taxon>
        <taxon>Bacillati</taxon>
        <taxon>Actinomycetota</taxon>
        <taxon>Coriobacteriia</taxon>
        <taxon>Eggerthellales</taxon>
        <taxon>Eggerthellaceae</taxon>
        <taxon>Ellagibacter</taxon>
    </lineage>
</organism>
<feature type="region of interest" description="Disordered" evidence="1">
    <location>
        <begin position="94"/>
        <end position="152"/>
    </location>
</feature>
<dbReference type="InterPro" id="IPR001119">
    <property type="entry name" value="SLH_dom"/>
</dbReference>
<name>A0A6N6NNN6_9ACTN</name>
<feature type="domain" description="SLH" evidence="2">
    <location>
        <begin position="2223"/>
        <end position="2285"/>
    </location>
</feature>
<dbReference type="Pfam" id="PF00395">
    <property type="entry name" value="SLH"/>
    <property type="match status" value="1"/>
</dbReference>
<gene>
    <name evidence="3" type="ORF">F8C90_06095</name>
</gene>
<protein>
    <submittedName>
        <fullName evidence="3">Leucine-rich repeat protein</fullName>
    </submittedName>
</protein>
<dbReference type="Pfam" id="PF13306">
    <property type="entry name" value="LRR_5"/>
    <property type="match status" value="1"/>
</dbReference>
<evidence type="ECO:0000313" key="3">
    <source>
        <dbReference type="EMBL" id="KAB1640432.1"/>
    </source>
</evidence>
<reference evidence="3 4" key="1">
    <citation type="submission" date="2019-09" db="EMBL/GenBank/DDBJ databases">
        <title>Whole genome shotgun sequencing (WGS) of Ellagibacter isourolithinifaciens DSM 104140(T) and Adlercreutzia muris DSM 29508(T).</title>
        <authorList>
            <person name="Stoll D.A."/>
            <person name="Danylec N."/>
            <person name="Huch M."/>
        </authorList>
    </citation>
    <scope>NUCLEOTIDE SEQUENCE [LARGE SCALE GENOMIC DNA]</scope>
    <source>
        <strain evidence="3 4">DSM 104140</strain>
    </source>
</reference>
<comment type="caution">
    <text evidence="3">The sequence shown here is derived from an EMBL/GenBank/DDBJ whole genome shotgun (WGS) entry which is preliminary data.</text>
</comment>
<dbReference type="EMBL" id="WAJR01000012">
    <property type="protein sequence ID" value="KAB1640432.1"/>
    <property type="molecule type" value="Genomic_DNA"/>
</dbReference>
<proteinExistence type="predicted"/>
<feature type="domain" description="SLH" evidence="2">
    <location>
        <begin position="2153"/>
        <end position="2221"/>
    </location>
</feature>
<dbReference type="InterPro" id="IPR013783">
    <property type="entry name" value="Ig-like_fold"/>
</dbReference>
<dbReference type="Gene3D" id="2.60.40.10">
    <property type="entry name" value="Immunoglobulins"/>
    <property type="match status" value="1"/>
</dbReference>
<dbReference type="GO" id="GO:0005975">
    <property type="term" value="P:carbohydrate metabolic process"/>
    <property type="evidence" value="ECO:0007669"/>
    <property type="project" value="UniProtKB-ARBA"/>
</dbReference>
<dbReference type="Gene3D" id="3.80.10.10">
    <property type="entry name" value="Ribonuclease Inhibitor"/>
    <property type="match status" value="1"/>
</dbReference>
<dbReference type="InterPro" id="IPR026906">
    <property type="entry name" value="LRR_5"/>
</dbReference>
<evidence type="ECO:0000313" key="4">
    <source>
        <dbReference type="Proteomes" id="UP000468668"/>
    </source>
</evidence>
<feature type="compositionally biased region" description="Low complexity" evidence="1">
    <location>
        <begin position="101"/>
        <end position="129"/>
    </location>
</feature>
<evidence type="ECO:0000259" key="2">
    <source>
        <dbReference type="PROSITE" id="PS51272"/>
    </source>
</evidence>
<keyword evidence="4" id="KW-1185">Reference proteome</keyword>
<feature type="region of interest" description="Disordered" evidence="1">
    <location>
        <begin position="1342"/>
        <end position="1363"/>
    </location>
</feature>
<dbReference type="PROSITE" id="PS51272">
    <property type="entry name" value="SLH"/>
    <property type="match status" value="3"/>
</dbReference>
<accession>A0A6N6NNN6</accession>
<dbReference type="InterPro" id="IPR059177">
    <property type="entry name" value="GH29D-like_dom"/>
</dbReference>
<dbReference type="Proteomes" id="UP000468668">
    <property type="component" value="Unassembled WGS sequence"/>
</dbReference>
<dbReference type="InterPro" id="IPR008969">
    <property type="entry name" value="CarboxyPept-like_regulatory"/>
</dbReference>
<feature type="region of interest" description="Disordered" evidence="1">
    <location>
        <begin position="1"/>
        <end position="25"/>
    </location>
</feature>
<dbReference type="InterPro" id="IPR032675">
    <property type="entry name" value="LRR_dom_sf"/>
</dbReference>
<dbReference type="SUPFAM" id="SSF49464">
    <property type="entry name" value="Carboxypeptidase regulatory domain-like"/>
    <property type="match status" value="1"/>
</dbReference>
<evidence type="ECO:0000256" key="1">
    <source>
        <dbReference type="SAM" id="MobiDB-lite"/>
    </source>
</evidence>
<dbReference type="Pfam" id="PF13290">
    <property type="entry name" value="CHB_HEX_C_1"/>
    <property type="match status" value="1"/>
</dbReference>